<organism evidence="2 3">
    <name type="scientific">Eggerthella lenta (strain ATCC 25559 / DSM 2243 / CCUG 17323 / JCM 9979 / KCTC 3265 / NCTC 11813 / VPI 0255 / 1899 B)</name>
    <name type="common">Eubacterium lentum</name>
    <dbReference type="NCBI Taxonomy" id="479437"/>
    <lineage>
        <taxon>Bacteria</taxon>
        <taxon>Bacillati</taxon>
        <taxon>Actinomycetota</taxon>
        <taxon>Coriobacteriia</taxon>
        <taxon>Eggerthellales</taxon>
        <taxon>Eggerthellaceae</taxon>
        <taxon>Eggerthella</taxon>
    </lineage>
</organism>
<sequence length="191" mass="19131" precursor="true">MSKMTNLKKGVVGVCAATMLTGLCAVPAFAENAVSATNGGALSNDGKGTTQVSIQSQNDQISATVPSEIKLVVSSDKSFVAPTTAKIINTGTLVSVKVSSVQVTTTGGSLVTEAAISTAAEDAAVLKVSKGGSSFVDAGSIDLSTATTDPLSLTDWTIEPGADLAVHFGGKVNKLSSLNAISLANVVWTIA</sequence>
<evidence type="ECO:0000313" key="3">
    <source>
        <dbReference type="Proteomes" id="UP000001377"/>
    </source>
</evidence>
<name>C8WJ34_EGGLE</name>
<evidence type="ECO:0000256" key="1">
    <source>
        <dbReference type="SAM" id="SignalP"/>
    </source>
</evidence>
<dbReference type="RefSeq" id="WP_015760966.1">
    <property type="nucleotide sequence ID" value="NC_013204.1"/>
</dbReference>
<proteinExistence type="predicted"/>
<feature type="signal peptide" evidence="1">
    <location>
        <begin position="1"/>
        <end position="30"/>
    </location>
</feature>
<dbReference type="Proteomes" id="UP000001377">
    <property type="component" value="Chromosome"/>
</dbReference>
<dbReference type="AlphaFoldDB" id="C8WJ34"/>
<protein>
    <recommendedName>
        <fullName evidence="4">WxL domain-containing protein</fullName>
    </recommendedName>
</protein>
<feature type="chain" id="PRO_5002993726" description="WxL domain-containing protein" evidence="1">
    <location>
        <begin position="31"/>
        <end position="191"/>
    </location>
</feature>
<keyword evidence="3" id="KW-1185">Reference proteome</keyword>
<gene>
    <name evidence="2" type="ordered locus">Elen_2112</name>
</gene>
<dbReference type="PaxDb" id="479437-Elen_2112"/>
<evidence type="ECO:0008006" key="4">
    <source>
        <dbReference type="Google" id="ProtNLM"/>
    </source>
</evidence>
<accession>C8WJ34</accession>
<evidence type="ECO:0000313" key="2">
    <source>
        <dbReference type="EMBL" id="ACV56075.1"/>
    </source>
</evidence>
<dbReference type="KEGG" id="ele:Elen_2112"/>
<reference evidence="2 3" key="1">
    <citation type="journal article" date="2009" name="Stand. Genomic Sci.">
        <title>Complete genome sequence of Eggerthella lenta type strain (IPP VPI 0255).</title>
        <authorList>
            <person name="Saunders E."/>
            <person name="Pukall R."/>
            <person name="Abt B."/>
            <person name="Lapidus A."/>
            <person name="Glavina Del Rio T."/>
            <person name="Copeland A."/>
            <person name="Tice H."/>
            <person name="Cheng J.F."/>
            <person name="Lucas S."/>
            <person name="Chen F."/>
            <person name="Nolan M."/>
            <person name="Bruce D."/>
            <person name="Goodwin L."/>
            <person name="Pitluck S."/>
            <person name="Ivanova N."/>
            <person name="Mavromatis K."/>
            <person name="Ovchinnikova G."/>
            <person name="Pati A."/>
            <person name="Chen A."/>
            <person name="Palaniappan K."/>
            <person name="Land M."/>
            <person name="Hauser L."/>
            <person name="Chang Y.J."/>
            <person name="Jeffries C.D."/>
            <person name="Chain P."/>
            <person name="Meincke L."/>
            <person name="Sims D."/>
            <person name="Brettin T."/>
            <person name="Detter J.C."/>
            <person name="Goker M."/>
            <person name="Bristow J."/>
            <person name="Eisen J.A."/>
            <person name="Markowitz V."/>
            <person name="Hugenholtz P."/>
            <person name="Kyrpides N.C."/>
            <person name="Klenk H.P."/>
            <person name="Han C."/>
        </authorList>
    </citation>
    <scope>NUCLEOTIDE SEQUENCE [LARGE SCALE GENOMIC DNA]</scope>
    <source>
        <strain evidence="3">ATCC 25559 / DSM 2243 / CCUG 17323 / JCM 9979 / KCTC 3265 / NCTC 11813 / VPI 0255 / 1899 B</strain>
    </source>
</reference>
<dbReference type="HOGENOM" id="CLU_1419484_0_0_11"/>
<dbReference type="OrthoDB" id="3177893at2"/>
<keyword evidence="1" id="KW-0732">Signal</keyword>
<dbReference type="EMBL" id="CP001726">
    <property type="protein sequence ID" value="ACV56075.1"/>
    <property type="molecule type" value="Genomic_DNA"/>
</dbReference>
<dbReference type="STRING" id="479437.Elen_2112"/>